<evidence type="ECO:0000259" key="4">
    <source>
        <dbReference type="Pfam" id="PF13391"/>
    </source>
</evidence>
<evidence type="ECO:0008006" key="7">
    <source>
        <dbReference type="Google" id="ProtNLM"/>
    </source>
</evidence>
<reference evidence="5" key="1">
    <citation type="submission" date="2022-07" db="EMBL/GenBank/DDBJ databases">
        <title>Genome Sequence of Leucocoprinus birnbaumii.</title>
        <authorList>
            <person name="Buettner E."/>
        </authorList>
    </citation>
    <scope>NUCLEOTIDE SEQUENCE</scope>
    <source>
        <strain evidence="5">VT141</strain>
    </source>
</reference>
<dbReference type="GO" id="GO:0016787">
    <property type="term" value="F:hydrolase activity"/>
    <property type="evidence" value="ECO:0007669"/>
    <property type="project" value="UniProtKB-KW"/>
</dbReference>
<dbReference type="PANTHER" id="PTHR48070:SF6">
    <property type="entry name" value="ESTERASE OVCA2"/>
    <property type="match status" value="1"/>
</dbReference>
<evidence type="ECO:0000313" key="5">
    <source>
        <dbReference type="EMBL" id="KAJ3576489.1"/>
    </source>
</evidence>
<evidence type="ECO:0000259" key="3">
    <source>
        <dbReference type="Pfam" id="PF03959"/>
    </source>
</evidence>
<sequence length="636" mass="70143">MAPLPQVTPTLESELMNDPCIISAYNVCLKQEGELTTDNEIRHIRVLGCLLRFAPKRNIGVYLAKSILSCQDEPEILVKLGQYFELHVIVPFKKYRVRTPATSSPPSRRSLEDHWRQVKAKVAQAPKNHKDAKDQALVRDNWTCAATGLVHFDAPTDSFTDPPPTEGAYLDCAHIIPEDTFLDVNEKDGGNPKLDYAATILAFLEPFGYDINSFNGEKVHSLVNVITMDKNTHELFDRLQLYFEATSTKNRYQIKYYTSLKPFLTSDFVRFSSSDPVHLPVPSPELLALHATCCKVAQMSGASEHIDKVYDELDKTGVLAYDGTSGDILSYKLLSLTGSSTCLNGRKTLRIGPPWVTLPPQPQDTIYVTLRSSFSQNANIFSKRLGALRKEAKDIDLVFVDAPHVLQPVDLIGAHARNPALSFDAPEADLQAAEQDPLLTPRAWWRPNPERTKGVGLVESLVVIRDVLKTRTFEGVMGFSQGAAFAAVIAALLEKPESYPPFLIDGKPPHPPMKFCIAVSGFKLTDPICDPLFDPFYSTPTLHVIGKNDIVVIEERSRKLIAVSKNKRVEEHEGGHFVPSKGNWRKFLAEYLRNPSGDILSPGMSSASAPPSGTVTPTVAPDSGGGSAANMLAQKL</sequence>
<feature type="compositionally biased region" description="Low complexity" evidence="2">
    <location>
        <begin position="602"/>
        <end position="613"/>
    </location>
</feature>
<dbReference type="InterPro" id="IPR005645">
    <property type="entry name" value="FSH-like_dom"/>
</dbReference>
<feature type="region of interest" description="Disordered" evidence="2">
    <location>
        <begin position="602"/>
        <end position="636"/>
    </location>
</feature>
<dbReference type="Gene3D" id="3.40.50.1820">
    <property type="entry name" value="alpha/beta hydrolase"/>
    <property type="match status" value="1"/>
</dbReference>
<name>A0AAD5YYN8_9AGAR</name>
<dbReference type="InterPro" id="IPR003615">
    <property type="entry name" value="HNH_nuc"/>
</dbReference>
<dbReference type="InterPro" id="IPR029058">
    <property type="entry name" value="AB_hydrolase_fold"/>
</dbReference>
<dbReference type="Pfam" id="PF03959">
    <property type="entry name" value="FSH1"/>
    <property type="match status" value="1"/>
</dbReference>
<dbReference type="Proteomes" id="UP001213000">
    <property type="component" value="Unassembled WGS sequence"/>
</dbReference>
<keyword evidence="6" id="KW-1185">Reference proteome</keyword>
<evidence type="ECO:0000256" key="1">
    <source>
        <dbReference type="ARBA" id="ARBA00022801"/>
    </source>
</evidence>
<dbReference type="PANTHER" id="PTHR48070">
    <property type="entry name" value="ESTERASE OVCA2"/>
    <property type="match status" value="1"/>
</dbReference>
<dbReference type="SUPFAM" id="SSF53474">
    <property type="entry name" value="alpha/beta-Hydrolases"/>
    <property type="match status" value="1"/>
</dbReference>
<protein>
    <recommendedName>
        <fullName evidence="7">Serine hydrolase FSH domain-containing protein</fullName>
    </recommendedName>
</protein>
<dbReference type="AlphaFoldDB" id="A0AAD5YYN8"/>
<dbReference type="GO" id="GO:0005634">
    <property type="term" value="C:nucleus"/>
    <property type="evidence" value="ECO:0007669"/>
    <property type="project" value="TreeGrafter"/>
</dbReference>
<dbReference type="GO" id="GO:0005737">
    <property type="term" value="C:cytoplasm"/>
    <property type="evidence" value="ECO:0007669"/>
    <property type="project" value="TreeGrafter"/>
</dbReference>
<proteinExistence type="predicted"/>
<organism evidence="5 6">
    <name type="scientific">Leucocoprinus birnbaumii</name>
    <dbReference type="NCBI Taxonomy" id="56174"/>
    <lineage>
        <taxon>Eukaryota</taxon>
        <taxon>Fungi</taxon>
        <taxon>Dikarya</taxon>
        <taxon>Basidiomycota</taxon>
        <taxon>Agaricomycotina</taxon>
        <taxon>Agaricomycetes</taxon>
        <taxon>Agaricomycetidae</taxon>
        <taxon>Agaricales</taxon>
        <taxon>Agaricineae</taxon>
        <taxon>Agaricaceae</taxon>
        <taxon>Leucocoprinus</taxon>
    </lineage>
</organism>
<gene>
    <name evidence="5" type="ORF">NP233_g397</name>
</gene>
<comment type="caution">
    <text evidence="5">The sequence shown here is derived from an EMBL/GenBank/DDBJ whole genome shotgun (WGS) entry which is preliminary data.</text>
</comment>
<keyword evidence="1" id="KW-0378">Hydrolase</keyword>
<dbReference type="EMBL" id="JANIEX010000010">
    <property type="protein sequence ID" value="KAJ3576489.1"/>
    <property type="molecule type" value="Genomic_DNA"/>
</dbReference>
<dbReference type="Pfam" id="PF13391">
    <property type="entry name" value="HNH_2"/>
    <property type="match status" value="1"/>
</dbReference>
<evidence type="ECO:0000256" key="2">
    <source>
        <dbReference type="SAM" id="MobiDB-lite"/>
    </source>
</evidence>
<evidence type="ECO:0000313" key="6">
    <source>
        <dbReference type="Proteomes" id="UP001213000"/>
    </source>
</evidence>
<feature type="domain" description="HNH nuclease" evidence="4">
    <location>
        <begin position="144"/>
        <end position="244"/>
    </location>
</feature>
<feature type="domain" description="Serine hydrolase" evidence="3">
    <location>
        <begin position="374"/>
        <end position="586"/>
    </location>
</feature>
<dbReference type="InterPro" id="IPR050593">
    <property type="entry name" value="LovG"/>
</dbReference>
<accession>A0AAD5YYN8</accession>